<organism evidence="2 3">
    <name type="scientific">Agromyces rhizosphaerae</name>
    <dbReference type="NCBI Taxonomy" id="88374"/>
    <lineage>
        <taxon>Bacteria</taxon>
        <taxon>Bacillati</taxon>
        <taxon>Actinomycetota</taxon>
        <taxon>Actinomycetes</taxon>
        <taxon>Micrococcales</taxon>
        <taxon>Microbacteriaceae</taxon>
        <taxon>Agromyces</taxon>
    </lineage>
</organism>
<protein>
    <recommendedName>
        <fullName evidence="4">DUF721 domain-containing protein</fullName>
    </recommendedName>
</protein>
<dbReference type="RefSeq" id="WP_281883606.1">
    <property type="nucleotide sequence ID" value="NZ_BSDP01000001.1"/>
</dbReference>
<dbReference type="EMBL" id="BSDP01000001">
    <property type="protein sequence ID" value="GLI27235.1"/>
    <property type="molecule type" value="Genomic_DNA"/>
</dbReference>
<evidence type="ECO:0000313" key="2">
    <source>
        <dbReference type="EMBL" id="GLI27235.1"/>
    </source>
</evidence>
<dbReference type="InterPro" id="IPR007922">
    <property type="entry name" value="DciA-like"/>
</dbReference>
<feature type="region of interest" description="Disordered" evidence="1">
    <location>
        <begin position="145"/>
        <end position="170"/>
    </location>
</feature>
<comment type="caution">
    <text evidence="2">The sequence shown here is derived from an EMBL/GenBank/DDBJ whole genome shotgun (WGS) entry which is preliminary data.</text>
</comment>
<reference evidence="2" key="1">
    <citation type="submission" date="2022-12" db="EMBL/GenBank/DDBJ databases">
        <title>Reference genome sequencing for broad-spectrum identification of bacterial and archaeal isolates by mass spectrometry.</title>
        <authorList>
            <person name="Sekiguchi Y."/>
            <person name="Tourlousse D.M."/>
        </authorList>
    </citation>
    <scope>NUCLEOTIDE SEQUENCE</scope>
    <source>
        <strain evidence="2">14</strain>
    </source>
</reference>
<gene>
    <name evidence="2" type="ORF">ARHIZOSPH14_14770</name>
</gene>
<dbReference type="AlphaFoldDB" id="A0A9W6CVP7"/>
<proteinExistence type="predicted"/>
<dbReference type="Proteomes" id="UP001144396">
    <property type="component" value="Unassembled WGS sequence"/>
</dbReference>
<accession>A0A9W6CVP7</accession>
<feature type="region of interest" description="Disordered" evidence="1">
    <location>
        <begin position="30"/>
        <end position="58"/>
    </location>
</feature>
<keyword evidence="3" id="KW-1185">Reference proteome</keyword>
<sequence length="170" mass="18584">MPEAAETRAPAEATDEAVRVYQHFREVFGGAPTSRRKRREEPARGASAPFGAGREPRALGDTLNTLTVELGWSSPLAQQELLSSWSEVAGDETARHSEPVGLEHGVLTVRCDSTAWATQLRMMRTTIAARIVDRYPEAGVETIRFQGPDAPSWKKGPRSVPGRGPRDTYG</sequence>
<evidence type="ECO:0000313" key="3">
    <source>
        <dbReference type="Proteomes" id="UP001144396"/>
    </source>
</evidence>
<name>A0A9W6CVP7_9MICO</name>
<dbReference type="PANTHER" id="PTHR36456:SF1">
    <property type="entry name" value="UPF0232 PROTEIN SCO3875"/>
    <property type="match status" value="1"/>
</dbReference>
<dbReference type="Pfam" id="PF05258">
    <property type="entry name" value="DciA"/>
    <property type="match status" value="1"/>
</dbReference>
<evidence type="ECO:0000256" key="1">
    <source>
        <dbReference type="SAM" id="MobiDB-lite"/>
    </source>
</evidence>
<dbReference type="PANTHER" id="PTHR36456">
    <property type="entry name" value="UPF0232 PROTEIN SCO3875"/>
    <property type="match status" value="1"/>
</dbReference>
<evidence type="ECO:0008006" key="4">
    <source>
        <dbReference type="Google" id="ProtNLM"/>
    </source>
</evidence>